<dbReference type="EMBL" id="FWWV01000001">
    <property type="protein sequence ID" value="SMB78168.1"/>
    <property type="molecule type" value="Genomic_DNA"/>
</dbReference>
<feature type="domain" description="Alpha-amylase SusG-like C-terminal" evidence="5">
    <location>
        <begin position="91"/>
        <end position="151"/>
    </location>
</feature>
<evidence type="ECO:0000259" key="5">
    <source>
        <dbReference type="Pfam" id="PF23915"/>
    </source>
</evidence>
<keyword evidence="7" id="KW-1185">Reference proteome</keyword>
<dbReference type="SUPFAM" id="SSF51445">
    <property type="entry name" value="(Trans)glycosidases"/>
    <property type="match status" value="1"/>
</dbReference>
<name>A0A1W1UAN6_9PAST</name>
<dbReference type="Pfam" id="PF00128">
    <property type="entry name" value="Alpha-amylase"/>
    <property type="match status" value="1"/>
</dbReference>
<accession>A0A1W1UAN6</accession>
<dbReference type="Pfam" id="PF23915">
    <property type="entry name" value="SusG_C"/>
    <property type="match status" value="1"/>
</dbReference>
<sequence>MLALVLKILAQKSRDNSRTPKQWNSQPHAGFSSGEPWIGVAQNYPEINAESAVNDRGSVFYCYKKLIELRKSLPLLTDGNYQDLLPEHPSVWSYLRDNGKQKLWVLANLSGQTQTIARPTQTGGEWKSLLNNYPQALLPQDKIELAPYQAVYLLQA</sequence>
<feature type="domain" description="Glycosyl hydrolase family 13 catalytic" evidence="4">
    <location>
        <begin position="7"/>
        <end position="79"/>
    </location>
</feature>
<dbReference type="PANTHER" id="PTHR10357">
    <property type="entry name" value="ALPHA-AMYLASE FAMILY MEMBER"/>
    <property type="match status" value="1"/>
</dbReference>
<dbReference type="GO" id="GO:0009313">
    <property type="term" value="P:oligosaccharide catabolic process"/>
    <property type="evidence" value="ECO:0007669"/>
    <property type="project" value="TreeGrafter"/>
</dbReference>
<dbReference type="Proteomes" id="UP000192408">
    <property type="component" value="Unassembled WGS sequence"/>
</dbReference>
<dbReference type="GO" id="GO:0004556">
    <property type="term" value="F:alpha-amylase activity"/>
    <property type="evidence" value="ECO:0007669"/>
    <property type="project" value="TreeGrafter"/>
</dbReference>
<dbReference type="InterPro" id="IPR017853">
    <property type="entry name" value="GH"/>
</dbReference>
<dbReference type="SUPFAM" id="SSF51011">
    <property type="entry name" value="Glycosyl hydrolase domain"/>
    <property type="match status" value="1"/>
</dbReference>
<evidence type="ECO:0000256" key="1">
    <source>
        <dbReference type="ARBA" id="ARBA00008061"/>
    </source>
</evidence>
<dbReference type="Gene3D" id="3.20.20.80">
    <property type="entry name" value="Glycosidases"/>
    <property type="match status" value="1"/>
</dbReference>
<keyword evidence="2" id="KW-0378">Hydrolase</keyword>
<evidence type="ECO:0000313" key="6">
    <source>
        <dbReference type="EMBL" id="SMB78168.1"/>
    </source>
</evidence>
<proteinExistence type="inferred from homology"/>
<dbReference type="PANTHER" id="PTHR10357:SF179">
    <property type="entry name" value="NEUTRAL AND BASIC AMINO ACID TRANSPORT PROTEIN RBAT"/>
    <property type="match status" value="1"/>
</dbReference>
<dbReference type="InterPro" id="IPR006047">
    <property type="entry name" value="GH13_cat_dom"/>
</dbReference>
<dbReference type="AlphaFoldDB" id="A0A1W1UAN6"/>
<comment type="similarity">
    <text evidence="1">Belongs to the glycosyl hydrolase 13 family.</text>
</comment>
<gene>
    <name evidence="6" type="ORF">SAMN05660772_00054</name>
</gene>
<evidence type="ECO:0000256" key="2">
    <source>
        <dbReference type="ARBA" id="ARBA00022801"/>
    </source>
</evidence>
<reference evidence="7" key="1">
    <citation type="submission" date="2017-04" db="EMBL/GenBank/DDBJ databases">
        <authorList>
            <person name="Varghese N."/>
            <person name="Submissions S."/>
        </authorList>
    </citation>
    <scope>NUCLEOTIDE SEQUENCE [LARGE SCALE GENOMIC DNA]</scope>
    <source>
        <strain evidence="7">DSM 23072</strain>
    </source>
</reference>
<dbReference type="Gene3D" id="2.60.40.1180">
    <property type="entry name" value="Golgi alpha-mannosidase II"/>
    <property type="match status" value="1"/>
</dbReference>
<evidence type="ECO:0000259" key="4">
    <source>
        <dbReference type="Pfam" id="PF00128"/>
    </source>
</evidence>
<dbReference type="FunFam" id="2.60.40.1180:FF:000007">
    <property type="entry name" value="Sucrose isomerase"/>
    <property type="match status" value="1"/>
</dbReference>
<dbReference type="InterPro" id="IPR013780">
    <property type="entry name" value="Glyco_hydro_b"/>
</dbReference>
<keyword evidence="3 6" id="KW-0326">Glycosidase</keyword>
<dbReference type="InterPro" id="IPR056300">
    <property type="entry name" value="SusG-like_C"/>
</dbReference>
<evidence type="ECO:0000313" key="7">
    <source>
        <dbReference type="Proteomes" id="UP000192408"/>
    </source>
</evidence>
<protein>
    <submittedName>
        <fullName evidence="6">Glycosidases</fullName>
    </submittedName>
</protein>
<evidence type="ECO:0000256" key="3">
    <source>
        <dbReference type="ARBA" id="ARBA00023295"/>
    </source>
</evidence>
<organism evidence="6 7">
    <name type="scientific">Pasteurella testudinis DSM 23072</name>
    <dbReference type="NCBI Taxonomy" id="1122938"/>
    <lineage>
        <taxon>Bacteria</taxon>
        <taxon>Pseudomonadati</taxon>
        <taxon>Pseudomonadota</taxon>
        <taxon>Gammaproteobacteria</taxon>
        <taxon>Pasteurellales</taxon>
        <taxon>Pasteurellaceae</taxon>
        <taxon>Pasteurella</taxon>
    </lineage>
</organism>
<dbReference type="STRING" id="1122938.SAMN05660772_00054"/>